<evidence type="ECO:0000256" key="1">
    <source>
        <dbReference type="SAM" id="Phobius"/>
    </source>
</evidence>
<name>A0A3R9PU52_9BACT</name>
<feature type="transmembrane region" description="Helical" evidence="1">
    <location>
        <begin position="232"/>
        <end position="254"/>
    </location>
</feature>
<keyword evidence="3" id="KW-1185">Reference proteome</keyword>
<feature type="transmembrane region" description="Helical" evidence="1">
    <location>
        <begin position="7"/>
        <end position="26"/>
    </location>
</feature>
<organism evidence="2 3">
    <name type="scientific">Edaphobacter aggregans</name>
    <dbReference type="NCBI Taxonomy" id="570835"/>
    <lineage>
        <taxon>Bacteria</taxon>
        <taxon>Pseudomonadati</taxon>
        <taxon>Acidobacteriota</taxon>
        <taxon>Terriglobia</taxon>
        <taxon>Terriglobales</taxon>
        <taxon>Acidobacteriaceae</taxon>
        <taxon>Edaphobacter</taxon>
    </lineage>
</organism>
<feature type="transmembrane region" description="Helical" evidence="1">
    <location>
        <begin position="395"/>
        <end position="416"/>
    </location>
</feature>
<feature type="transmembrane region" description="Helical" evidence="1">
    <location>
        <begin position="161"/>
        <end position="180"/>
    </location>
</feature>
<keyword evidence="1" id="KW-1133">Transmembrane helix</keyword>
<dbReference type="AlphaFoldDB" id="A0A3R9PU52"/>
<proteinExistence type="predicted"/>
<feature type="transmembrane region" description="Helical" evidence="1">
    <location>
        <begin position="134"/>
        <end position="155"/>
    </location>
</feature>
<gene>
    <name evidence="2" type="ORF">EDE15_3481</name>
</gene>
<evidence type="ECO:0000313" key="3">
    <source>
        <dbReference type="Proteomes" id="UP000269669"/>
    </source>
</evidence>
<keyword evidence="1" id="KW-0472">Membrane</keyword>
<sequence>MRIPFPVHIRLWHAFCFAGLLFTAQLLEGTSLYFSVCSVLFIVIATVAFNLAGGLARPSGAYVFFYSVLAVIVGLCWKAMIGEPGDSNLLNPLLTIRVFLAGITAMLAAVYVSRKLTAKRAFLRNAVAEAKMQNATIGCMITGLFLSFLLMVLTWQSGSALSALAQVNRFLPLAMVLGVVHQIRKSGGTSSVNLPVLISGAAIFAMGVLGFSKEGMFTPLLCWAVAAGSQRYKVSTFQAIGAVLVVVFMFRFLVPYSQYGRNLRSETGSVRENFNVAISLLLDLEDVRQKSNALAEDPSADSSKESYYNTPQGFFDRLQMISVDDALIDLTERNGTFGYSPIIMGFENLVPHFLWPNKPNIGFGNVYSHELGGVIAEDDSTTGISFSPSGEGFHIARWTGVLIVAPILWIFLFTLFDSLCGSATESPWGLLVIAQFAHLAPEGMLGGVIYMLGFTTLSIIVAALTAAYVMPVLGTLFKGPEQTGLRRIALVRSIPRRARPVVPSESNGL</sequence>
<comment type="caution">
    <text evidence="2">The sequence shown here is derived from an EMBL/GenBank/DDBJ whole genome shotgun (WGS) entry which is preliminary data.</text>
</comment>
<feature type="transmembrane region" description="Helical" evidence="1">
    <location>
        <begin position="32"/>
        <end position="51"/>
    </location>
</feature>
<evidence type="ECO:0000313" key="2">
    <source>
        <dbReference type="EMBL" id="RSL17929.1"/>
    </source>
</evidence>
<feature type="transmembrane region" description="Helical" evidence="1">
    <location>
        <begin position="63"/>
        <end position="81"/>
    </location>
</feature>
<dbReference type="Proteomes" id="UP000269669">
    <property type="component" value="Unassembled WGS sequence"/>
</dbReference>
<dbReference type="EMBL" id="RSDW01000001">
    <property type="protein sequence ID" value="RSL17929.1"/>
    <property type="molecule type" value="Genomic_DNA"/>
</dbReference>
<feature type="transmembrane region" description="Helical" evidence="1">
    <location>
        <begin position="192"/>
        <end position="212"/>
    </location>
</feature>
<reference evidence="2 3" key="1">
    <citation type="submission" date="2018-12" db="EMBL/GenBank/DDBJ databases">
        <title>Sequencing of bacterial isolates from soil warming experiment in Harvard Forest, Massachusetts, USA.</title>
        <authorList>
            <person name="Deangelis K."/>
        </authorList>
    </citation>
    <scope>NUCLEOTIDE SEQUENCE [LARGE SCALE GENOMIC DNA]</scope>
    <source>
        <strain evidence="2 3">EB153</strain>
    </source>
</reference>
<protein>
    <recommendedName>
        <fullName evidence="4">O-antigen polysaccharide polymerase Wzy-like protein</fullName>
    </recommendedName>
</protein>
<accession>A0A3R9PU52</accession>
<keyword evidence="1" id="KW-0812">Transmembrane</keyword>
<feature type="transmembrane region" description="Helical" evidence="1">
    <location>
        <begin position="93"/>
        <end position="113"/>
    </location>
</feature>
<feature type="transmembrane region" description="Helical" evidence="1">
    <location>
        <begin position="448"/>
        <end position="477"/>
    </location>
</feature>
<evidence type="ECO:0008006" key="4">
    <source>
        <dbReference type="Google" id="ProtNLM"/>
    </source>
</evidence>